<organism evidence="2 3">
    <name type="scientific">Rotaria magnacalcarata</name>
    <dbReference type="NCBI Taxonomy" id="392030"/>
    <lineage>
        <taxon>Eukaryota</taxon>
        <taxon>Metazoa</taxon>
        <taxon>Spiralia</taxon>
        <taxon>Gnathifera</taxon>
        <taxon>Rotifera</taxon>
        <taxon>Eurotatoria</taxon>
        <taxon>Bdelloidea</taxon>
        <taxon>Philodinida</taxon>
        <taxon>Philodinidae</taxon>
        <taxon>Rotaria</taxon>
    </lineage>
</organism>
<comment type="caution">
    <text evidence="2">The sequence shown here is derived from an EMBL/GenBank/DDBJ whole genome shotgun (WGS) entry which is preliminary data.</text>
</comment>
<evidence type="ECO:0000313" key="2">
    <source>
        <dbReference type="EMBL" id="CAF4547976.1"/>
    </source>
</evidence>
<proteinExistence type="predicted"/>
<keyword evidence="1" id="KW-0812">Transmembrane</keyword>
<feature type="transmembrane region" description="Helical" evidence="1">
    <location>
        <begin position="119"/>
        <end position="141"/>
    </location>
</feature>
<sequence length="154" mass="16963">MLNTGANGINGINDQCLTYYYYLLNITGTEQNIQVYKEEAGSSKEIIDTVTSSPWNGWIKQQVVAVADESVTQSATNPISTSTVSIRTTQFESETTISNLSNVTTTTADQQPTSNSQTLTIILAATIPIGISTVIFLIIWLKYYFYTKNQRGTN</sequence>
<name>A0A8S2YBP7_9BILA</name>
<evidence type="ECO:0000313" key="3">
    <source>
        <dbReference type="Proteomes" id="UP000681720"/>
    </source>
</evidence>
<accession>A0A8S2YBP7</accession>
<dbReference type="EMBL" id="CAJOBJ010092126">
    <property type="protein sequence ID" value="CAF4547976.1"/>
    <property type="molecule type" value="Genomic_DNA"/>
</dbReference>
<keyword evidence="1" id="KW-0472">Membrane</keyword>
<keyword evidence="1" id="KW-1133">Transmembrane helix</keyword>
<reference evidence="2" key="1">
    <citation type="submission" date="2021-02" db="EMBL/GenBank/DDBJ databases">
        <authorList>
            <person name="Nowell W R."/>
        </authorList>
    </citation>
    <scope>NUCLEOTIDE SEQUENCE</scope>
</reference>
<evidence type="ECO:0000256" key="1">
    <source>
        <dbReference type="SAM" id="Phobius"/>
    </source>
</evidence>
<protein>
    <submittedName>
        <fullName evidence="2">Uncharacterized protein</fullName>
    </submittedName>
</protein>
<gene>
    <name evidence="2" type="ORF">GIL414_LOCUS36721</name>
</gene>
<dbReference type="AlphaFoldDB" id="A0A8S2YBP7"/>
<dbReference type="Proteomes" id="UP000681720">
    <property type="component" value="Unassembled WGS sequence"/>
</dbReference>